<evidence type="ECO:0000256" key="13">
    <source>
        <dbReference type="RuleBase" id="RU366008"/>
    </source>
</evidence>
<dbReference type="AlphaFoldDB" id="A0A6G1KTW6"/>
<dbReference type="PANTHER" id="PTHR43069:SF2">
    <property type="entry name" value="FUMARYLACETOACETASE"/>
    <property type="match status" value="1"/>
</dbReference>
<dbReference type="PANTHER" id="PTHR43069">
    <property type="entry name" value="FUMARYLACETOACETASE"/>
    <property type="match status" value="1"/>
</dbReference>
<organism evidence="16 17">
    <name type="scientific">Teratosphaeria nubilosa</name>
    <dbReference type="NCBI Taxonomy" id="161662"/>
    <lineage>
        <taxon>Eukaryota</taxon>
        <taxon>Fungi</taxon>
        <taxon>Dikarya</taxon>
        <taxon>Ascomycota</taxon>
        <taxon>Pezizomycotina</taxon>
        <taxon>Dothideomycetes</taxon>
        <taxon>Dothideomycetidae</taxon>
        <taxon>Mycosphaerellales</taxon>
        <taxon>Teratosphaeriaceae</taxon>
        <taxon>Teratosphaeria</taxon>
    </lineage>
</organism>
<dbReference type="NCBIfam" id="TIGR01266">
    <property type="entry name" value="fum_ac_acetase"/>
    <property type="match status" value="1"/>
</dbReference>
<dbReference type="EMBL" id="ML995971">
    <property type="protein sequence ID" value="KAF2763709.1"/>
    <property type="molecule type" value="Genomic_DNA"/>
</dbReference>
<dbReference type="Pfam" id="PF09298">
    <property type="entry name" value="FAA_hydrolase_N"/>
    <property type="match status" value="1"/>
</dbReference>
<evidence type="ECO:0000256" key="1">
    <source>
        <dbReference type="ARBA" id="ARBA00004782"/>
    </source>
</evidence>
<dbReference type="Gene3D" id="3.90.850.10">
    <property type="entry name" value="Fumarylacetoacetase-like, C-terminal domain"/>
    <property type="match status" value="1"/>
</dbReference>
<evidence type="ECO:0000259" key="14">
    <source>
        <dbReference type="Pfam" id="PF01557"/>
    </source>
</evidence>
<evidence type="ECO:0000256" key="4">
    <source>
        <dbReference type="ARBA" id="ARBA00022723"/>
    </source>
</evidence>
<dbReference type="OrthoDB" id="9971669at2759"/>
<feature type="binding site" evidence="12">
    <location>
        <position position="212"/>
    </location>
    <ligand>
        <name>Ca(2+)</name>
        <dbReference type="ChEBI" id="CHEBI:29108"/>
    </ligand>
</feature>
<evidence type="ECO:0000256" key="12">
    <source>
        <dbReference type="PIRSR" id="PIRSR605959-3"/>
    </source>
</evidence>
<evidence type="ECO:0000313" key="16">
    <source>
        <dbReference type="EMBL" id="KAF2763709.1"/>
    </source>
</evidence>
<feature type="domain" description="Fumarylacetoacetase N-terminal" evidence="15">
    <location>
        <begin position="19"/>
        <end position="128"/>
    </location>
</feature>
<feature type="binding site" evidence="12">
    <location>
        <position position="136"/>
    </location>
    <ligand>
        <name>Ca(2+)</name>
        <dbReference type="ChEBI" id="CHEBI:29108"/>
    </ligand>
</feature>
<keyword evidence="9 13" id="KW-0585">Phenylalanine catabolism</keyword>
<keyword evidence="5 13" id="KW-0378">Hydrolase</keyword>
<keyword evidence="8 13" id="KW-0828">Tyrosine catabolism</keyword>
<sequence>MAPLSSWLEIEPKSHFSLHNIPFGVISTPANTRPRPAIAIGKYALDLRTFTERNGFAALSMIQPHQHVFSGSTLNAFAALGRPMHRVVREYLQSVFLANGPFPNVLQENEQLRKDALLPLSDITTHLPMHIGDYTDFYAGLFHAQTVGTLFRGAQNALQPNYKHLPVGYHGRASSVVVSGTPILRPHGQILVDPTAEAKEPSLSPCKKLDFELELACFVTKSTRLGEPMRITNAPDHLFGVVLMNDWSARDVQAWEYVPLGPFNSKNFATTISPWVVLMDALEPFATTGISNDKQVLPYLDEKGHKSHYAIDLQVTLASPAGGTSTICKTSARNLLFSFPQMLTHHGVGGCPFNVGDLLGSGTISGETKGSKGCLLEQTENGKVEVELEGGERRKFLEDGDMLTITGVCGTEDGVLIGFGECSGRIERAIQISSR</sequence>
<dbReference type="Pfam" id="PF01557">
    <property type="entry name" value="FAA_hydrolase"/>
    <property type="match status" value="1"/>
</dbReference>
<dbReference type="Proteomes" id="UP000799436">
    <property type="component" value="Unassembled WGS sequence"/>
</dbReference>
<evidence type="ECO:0000256" key="6">
    <source>
        <dbReference type="ARBA" id="ARBA00022837"/>
    </source>
</evidence>
<keyword evidence="7 12" id="KW-0460">Magnesium</keyword>
<feature type="binding site" evidence="11">
    <location>
        <position position="138"/>
    </location>
    <ligand>
        <name>substrate</name>
    </ligand>
</feature>
<evidence type="ECO:0000259" key="15">
    <source>
        <dbReference type="Pfam" id="PF09298"/>
    </source>
</evidence>
<evidence type="ECO:0000256" key="11">
    <source>
        <dbReference type="PIRSR" id="PIRSR605959-2"/>
    </source>
</evidence>
<dbReference type="GO" id="GO:0006559">
    <property type="term" value="P:L-phenylalanine catabolic process"/>
    <property type="evidence" value="ECO:0007669"/>
    <property type="project" value="UniProtKB-UniRule"/>
</dbReference>
<reference evidence="16" key="1">
    <citation type="journal article" date="2020" name="Stud. Mycol.">
        <title>101 Dothideomycetes genomes: a test case for predicting lifestyles and emergence of pathogens.</title>
        <authorList>
            <person name="Haridas S."/>
            <person name="Albert R."/>
            <person name="Binder M."/>
            <person name="Bloem J."/>
            <person name="Labutti K."/>
            <person name="Salamov A."/>
            <person name="Andreopoulos B."/>
            <person name="Baker S."/>
            <person name="Barry K."/>
            <person name="Bills G."/>
            <person name="Bluhm B."/>
            <person name="Cannon C."/>
            <person name="Castanera R."/>
            <person name="Culley D."/>
            <person name="Daum C."/>
            <person name="Ezra D."/>
            <person name="Gonzalez J."/>
            <person name="Henrissat B."/>
            <person name="Kuo A."/>
            <person name="Liang C."/>
            <person name="Lipzen A."/>
            <person name="Lutzoni F."/>
            <person name="Magnuson J."/>
            <person name="Mondo S."/>
            <person name="Nolan M."/>
            <person name="Ohm R."/>
            <person name="Pangilinan J."/>
            <person name="Park H.-J."/>
            <person name="Ramirez L."/>
            <person name="Alfaro M."/>
            <person name="Sun H."/>
            <person name="Tritt A."/>
            <person name="Yoshinaga Y."/>
            <person name="Zwiers L.-H."/>
            <person name="Turgeon B."/>
            <person name="Goodwin S."/>
            <person name="Spatafora J."/>
            <person name="Crous P."/>
            <person name="Grigoriev I."/>
        </authorList>
    </citation>
    <scope>NUCLEOTIDE SEQUENCE</scope>
    <source>
        <strain evidence="16">CBS 116005</strain>
    </source>
</reference>
<name>A0A6G1KTW6_9PEZI</name>
<feature type="binding site" evidence="12">
    <location>
        <position position="214"/>
    </location>
    <ligand>
        <name>Ca(2+)</name>
        <dbReference type="ChEBI" id="CHEBI:29108"/>
    </ligand>
</feature>
<dbReference type="InterPro" id="IPR036462">
    <property type="entry name" value="Fumarylacetoacetase_N_sf"/>
</dbReference>
<comment type="pathway">
    <text evidence="1 13">Amino-acid degradation; L-phenylalanine degradation; acetoacetate and fumarate from L-phenylalanine: step 6/6.</text>
</comment>
<keyword evidence="17" id="KW-1185">Reference proteome</keyword>
<keyword evidence="4 12" id="KW-0479">Metal-binding</keyword>
<dbReference type="EC" id="3.7.1.2" evidence="3 13"/>
<dbReference type="InterPro" id="IPR015377">
    <property type="entry name" value="Fumarylacetoacetase_N"/>
</dbReference>
<keyword evidence="6 12" id="KW-0106">Calcium</keyword>
<dbReference type="SUPFAM" id="SSF56529">
    <property type="entry name" value="FAH"/>
    <property type="match status" value="1"/>
</dbReference>
<feature type="binding site" evidence="11">
    <location>
        <position position="253"/>
    </location>
    <ligand>
        <name>substrate</name>
    </ligand>
</feature>
<dbReference type="GO" id="GO:1902000">
    <property type="term" value="P:homogentisate catabolic process"/>
    <property type="evidence" value="ECO:0007669"/>
    <property type="project" value="TreeGrafter"/>
</dbReference>
<dbReference type="SUPFAM" id="SSF63433">
    <property type="entry name" value="Fumarylacetoacetate hydrolase, FAH, N-terminal domain"/>
    <property type="match status" value="1"/>
</dbReference>
<comment type="cofactor">
    <cofactor evidence="13">
        <name>Mg(2+)</name>
        <dbReference type="ChEBI" id="CHEBI:18420"/>
    </cofactor>
    <cofactor evidence="13">
        <name>Ca(2+)</name>
        <dbReference type="ChEBI" id="CHEBI:29108"/>
    </cofactor>
</comment>
<dbReference type="Gene3D" id="2.30.30.230">
    <property type="entry name" value="Fumarylacetoacetase, N-terminal domain"/>
    <property type="match status" value="1"/>
</dbReference>
<evidence type="ECO:0000256" key="8">
    <source>
        <dbReference type="ARBA" id="ARBA00022878"/>
    </source>
</evidence>
<feature type="binding site" evidence="12">
    <location>
        <position position="266"/>
    </location>
    <ligand>
        <name>Mg(2+)</name>
        <dbReference type="ChEBI" id="CHEBI:18420"/>
    </ligand>
</feature>
<comment type="catalytic activity">
    <reaction evidence="13">
        <text>4-fumarylacetoacetate + H2O = acetoacetate + fumarate + H(+)</text>
        <dbReference type="Rhea" id="RHEA:10244"/>
        <dbReference type="ChEBI" id="CHEBI:13705"/>
        <dbReference type="ChEBI" id="CHEBI:15377"/>
        <dbReference type="ChEBI" id="CHEBI:15378"/>
        <dbReference type="ChEBI" id="CHEBI:18034"/>
        <dbReference type="ChEBI" id="CHEBI:29806"/>
        <dbReference type="EC" id="3.7.1.2"/>
    </reaction>
</comment>
<dbReference type="GO" id="GO:0006572">
    <property type="term" value="P:L-tyrosine catabolic process"/>
    <property type="evidence" value="ECO:0007669"/>
    <property type="project" value="UniProtKB-UniRule"/>
</dbReference>
<dbReference type="FunFam" id="3.90.850.10:FF:000009">
    <property type="entry name" value="Fumarylacetoacetase"/>
    <property type="match status" value="1"/>
</dbReference>
<evidence type="ECO:0000256" key="7">
    <source>
        <dbReference type="ARBA" id="ARBA00022842"/>
    </source>
</evidence>
<feature type="binding site" evidence="12">
    <location>
        <position position="246"/>
    </location>
    <ligand>
        <name>Ca(2+)</name>
        <dbReference type="ChEBI" id="CHEBI:29108"/>
    </ligand>
</feature>
<accession>A0A6G1KTW6</accession>
<gene>
    <name evidence="16" type="ORF">EJ03DRAFT_283596</name>
</gene>
<feature type="binding site" evidence="11">
    <location>
        <position position="152"/>
    </location>
    <ligand>
        <name>substrate</name>
    </ligand>
</feature>
<feature type="binding site" evidence="11">
    <location>
        <position position="257"/>
    </location>
    <ligand>
        <name>substrate</name>
    </ligand>
</feature>
<feature type="binding site" evidence="11">
    <location>
        <position position="363"/>
    </location>
    <ligand>
        <name>substrate</name>
    </ligand>
</feature>
<feature type="binding site" evidence="12">
    <location>
        <position position="270"/>
    </location>
    <ligand>
        <name>Mg(2+)</name>
        <dbReference type="ChEBI" id="CHEBI:18420"/>
    </ligand>
</feature>
<dbReference type="InterPro" id="IPR005959">
    <property type="entry name" value="Fumarylacetoacetase"/>
</dbReference>
<comment type="similarity">
    <text evidence="2 13">Belongs to the FAH family.</text>
</comment>
<evidence type="ECO:0000256" key="10">
    <source>
        <dbReference type="PIRSR" id="PIRSR605959-1"/>
    </source>
</evidence>
<dbReference type="GO" id="GO:0046872">
    <property type="term" value="F:metal ion binding"/>
    <property type="evidence" value="ECO:0007669"/>
    <property type="project" value="UniProtKB-UniRule"/>
</dbReference>
<evidence type="ECO:0000256" key="5">
    <source>
        <dbReference type="ARBA" id="ARBA00022801"/>
    </source>
</evidence>
<dbReference type="UniPathway" id="UPA00139">
    <property type="reaction ID" value="UER00341"/>
</dbReference>
<feature type="active site" description="Proton acceptor" evidence="10">
    <location>
        <position position="143"/>
    </location>
</feature>
<feature type="domain" description="Fumarylacetoacetase-like C-terminal" evidence="14">
    <location>
        <begin position="143"/>
        <end position="423"/>
    </location>
</feature>
<proteinExistence type="inferred from homology"/>
<dbReference type="GO" id="GO:0004334">
    <property type="term" value="F:fumarylacetoacetase activity"/>
    <property type="evidence" value="ECO:0007669"/>
    <property type="project" value="UniProtKB-UniRule"/>
</dbReference>
<dbReference type="InterPro" id="IPR036663">
    <property type="entry name" value="Fumarylacetoacetase_C_sf"/>
</dbReference>
<evidence type="ECO:0000256" key="9">
    <source>
        <dbReference type="ARBA" id="ARBA00023232"/>
    </source>
</evidence>
<feature type="binding site" evidence="12">
    <location>
        <position position="246"/>
    </location>
    <ligand>
        <name>Mg(2+)</name>
        <dbReference type="ChEBI" id="CHEBI:18420"/>
    </ligand>
</feature>
<protein>
    <recommendedName>
        <fullName evidence="3 13">Fumarylacetoacetase</fullName>
        <ecNumber evidence="3 13">3.7.1.2</ecNumber>
    </recommendedName>
    <alternativeName>
        <fullName evidence="13">Fumarylacetoacetate hydrolase</fullName>
    </alternativeName>
</protein>
<dbReference type="InterPro" id="IPR011234">
    <property type="entry name" value="Fumarylacetoacetase-like_C"/>
</dbReference>
<evidence type="ECO:0000313" key="17">
    <source>
        <dbReference type="Proteomes" id="UP000799436"/>
    </source>
</evidence>
<evidence type="ECO:0000256" key="2">
    <source>
        <dbReference type="ARBA" id="ARBA00010211"/>
    </source>
</evidence>
<evidence type="ECO:0000256" key="3">
    <source>
        <dbReference type="ARBA" id="ARBA00012094"/>
    </source>
</evidence>